<dbReference type="CDD" id="cd01029">
    <property type="entry name" value="TOPRIM_primases"/>
    <property type="match status" value="1"/>
</dbReference>
<keyword evidence="2" id="KW-1185">Reference proteome</keyword>
<dbReference type="EMBL" id="CP021358">
    <property type="protein sequence ID" value="ART64021.1"/>
    <property type="molecule type" value="Genomic_DNA"/>
</dbReference>
<name>A0A240URA4_9GAMM</name>
<reference evidence="1 2" key="1">
    <citation type="submission" date="2017-05" db="EMBL/GenBank/DDBJ databases">
        <authorList>
            <person name="Song R."/>
            <person name="Chenine A.L."/>
            <person name="Ruprecht R.M."/>
        </authorList>
    </citation>
    <scope>NUCLEOTIDE SEQUENCE [LARGE SCALE GENOMIC DNA]</scope>
    <source>
        <strain evidence="1">SW32</strain>
    </source>
</reference>
<dbReference type="Pfam" id="PF13362">
    <property type="entry name" value="Toprim_3"/>
    <property type="match status" value="1"/>
</dbReference>
<evidence type="ECO:0000313" key="2">
    <source>
        <dbReference type="Proteomes" id="UP000194457"/>
    </source>
</evidence>
<dbReference type="KEGG" id="kma:B9H00_13930"/>
<organism evidence="1 2">
    <name type="scientific">Kushneria marisflavi</name>
    <dbReference type="NCBI Taxonomy" id="157779"/>
    <lineage>
        <taxon>Bacteria</taxon>
        <taxon>Pseudomonadati</taxon>
        <taxon>Pseudomonadota</taxon>
        <taxon>Gammaproteobacteria</taxon>
        <taxon>Oceanospirillales</taxon>
        <taxon>Halomonadaceae</taxon>
        <taxon>Kushneria</taxon>
    </lineage>
</organism>
<proteinExistence type="predicted"/>
<dbReference type="AlphaFoldDB" id="A0A240URA4"/>
<protein>
    <submittedName>
        <fullName evidence="1">Uncharacterized protein</fullName>
    </submittedName>
</protein>
<dbReference type="Proteomes" id="UP000194457">
    <property type="component" value="Chromosome"/>
</dbReference>
<accession>A0A240URA4</accession>
<dbReference type="InterPro" id="IPR006171">
    <property type="entry name" value="TOPRIM_dom"/>
</dbReference>
<dbReference type="OrthoDB" id="9763644at2"/>
<gene>
    <name evidence="1" type="ORF">B9H00_13930</name>
</gene>
<dbReference type="RefSeq" id="WP_086901162.1">
    <property type="nucleotide sequence ID" value="NZ_CP021358.1"/>
</dbReference>
<sequence>MKTPKKMPASERRQAITTQNININYTHKYLTKKGISLSELQAHANACIKIQGSILYRELINLVGEHQGFERIWPDGTKKVTYRGRVKGSFTPFGFSWRDRLTLQGSLIVCAGLADGYRIHTATGLPVACGVGENNLKSIADPLFTWFGRSHIVVAADNDAPGIRAAKATGRRWIVPGEVSHVA</sequence>
<dbReference type="InterPro" id="IPR034154">
    <property type="entry name" value="TOPRIM_DnaG/twinkle"/>
</dbReference>
<evidence type="ECO:0000313" key="1">
    <source>
        <dbReference type="EMBL" id="ART64021.1"/>
    </source>
</evidence>